<protein>
    <recommendedName>
        <fullName evidence="2">Rhodopsin domain-containing protein</fullName>
    </recommendedName>
</protein>
<evidence type="ECO:0000256" key="1">
    <source>
        <dbReference type="SAM" id="Phobius"/>
    </source>
</evidence>
<feature type="transmembrane region" description="Helical" evidence="1">
    <location>
        <begin position="105"/>
        <end position="131"/>
    </location>
</feature>
<feature type="transmembrane region" description="Helical" evidence="1">
    <location>
        <begin position="143"/>
        <end position="161"/>
    </location>
</feature>
<keyword evidence="4" id="KW-1185">Reference proteome</keyword>
<dbReference type="EMBL" id="KZ613813">
    <property type="protein sequence ID" value="PMD59528.1"/>
    <property type="molecule type" value="Genomic_DNA"/>
</dbReference>
<evidence type="ECO:0000313" key="4">
    <source>
        <dbReference type="Proteomes" id="UP000235371"/>
    </source>
</evidence>
<dbReference type="PANTHER" id="PTHR39614:SF2">
    <property type="entry name" value="INTEGRAL MEMBRANE PROTEIN"/>
    <property type="match status" value="1"/>
</dbReference>
<evidence type="ECO:0000259" key="2">
    <source>
        <dbReference type="Pfam" id="PF20684"/>
    </source>
</evidence>
<dbReference type="GeneID" id="36585040"/>
<dbReference type="RefSeq" id="XP_024736432.1">
    <property type="nucleotide sequence ID" value="XM_024876963.1"/>
</dbReference>
<evidence type="ECO:0000313" key="3">
    <source>
        <dbReference type="EMBL" id="PMD59528.1"/>
    </source>
</evidence>
<accession>A0A2J6T963</accession>
<dbReference type="AlphaFoldDB" id="A0A2J6T963"/>
<keyword evidence="1" id="KW-0812">Transmembrane</keyword>
<proteinExistence type="predicted"/>
<dbReference type="PANTHER" id="PTHR39614">
    <property type="entry name" value="INTEGRAL MEMBRANE PROTEIN"/>
    <property type="match status" value="1"/>
</dbReference>
<gene>
    <name evidence="3" type="ORF">K444DRAFT_561881</name>
</gene>
<sequence length="406" mass="44923">MSAPTHAPVPSGQAAPFLIANPTDHSPDIVLVAATGIALILLTFVIRIYIRFNFSGPWLGDDTVFAFATVVALAQSSVVCVSVHHGWGRVIEGIDPFNLVSAEKLVYAADILYIVTLALSKHSLDLLFIRLSPYKKHLQAAKCIRYFVLVWTIASLGAISLRCHIRNPWTDITSDQCPSMLVRWQVITAFNIISEVAIFGMSFFLVAGVRMPLSQKAIVIAAFGIRLPTIIFCVLRIHFFFRAFFTTDPSFDGVFFSAWTQVEIAFSVVTATTPCLKPFMSTISTNWGEQPKTEFTDSSPSGSYGLRDLFGKSNKSASNVSQGTFHQNKVEPEQLEGQDNWNINYEPVHGNTMNHRMLRGDSVSHTATVMHGFPLGDDGVSTRSNDSQQMIIRKERTYTVEHGIAL</sequence>
<feature type="transmembrane region" description="Helical" evidence="1">
    <location>
        <begin position="181"/>
        <end position="206"/>
    </location>
</feature>
<feature type="transmembrane region" description="Helical" evidence="1">
    <location>
        <begin position="29"/>
        <end position="50"/>
    </location>
</feature>
<feature type="transmembrane region" description="Helical" evidence="1">
    <location>
        <begin position="218"/>
        <end position="241"/>
    </location>
</feature>
<keyword evidence="1" id="KW-1133">Transmembrane helix</keyword>
<feature type="domain" description="Rhodopsin" evidence="2">
    <location>
        <begin position="46"/>
        <end position="281"/>
    </location>
</feature>
<dbReference type="InterPro" id="IPR049326">
    <property type="entry name" value="Rhodopsin_dom_fungi"/>
</dbReference>
<name>A0A2J6T963_9HELO</name>
<organism evidence="3 4">
    <name type="scientific">Hyaloscypha bicolor E</name>
    <dbReference type="NCBI Taxonomy" id="1095630"/>
    <lineage>
        <taxon>Eukaryota</taxon>
        <taxon>Fungi</taxon>
        <taxon>Dikarya</taxon>
        <taxon>Ascomycota</taxon>
        <taxon>Pezizomycotina</taxon>
        <taxon>Leotiomycetes</taxon>
        <taxon>Helotiales</taxon>
        <taxon>Hyaloscyphaceae</taxon>
        <taxon>Hyaloscypha</taxon>
        <taxon>Hyaloscypha bicolor</taxon>
    </lineage>
</organism>
<feature type="transmembrane region" description="Helical" evidence="1">
    <location>
        <begin position="62"/>
        <end position="85"/>
    </location>
</feature>
<dbReference type="Pfam" id="PF20684">
    <property type="entry name" value="Fung_rhodopsin"/>
    <property type="match status" value="1"/>
</dbReference>
<reference evidence="3 4" key="1">
    <citation type="submission" date="2016-04" db="EMBL/GenBank/DDBJ databases">
        <title>A degradative enzymes factory behind the ericoid mycorrhizal symbiosis.</title>
        <authorList>
            <consortium name="DOE Joint Genome Institute"/>
            <person name="Martino E."/>
            <person name="Morin E."/>
            <person name="Grelet G."/>
            <person name="Kuo A."/>
            <person name="Kohler A."/>
            <person name="Daghino S."/>
            <person name="Barry K."/>
            <person name="Choi C."/>
            <person name="Cichocki N."/>
            <person name="Clum A."/>
            <person name="Copeland A."/>
            <person name="Hainaut M."/>
            <person name="Haridas S."/>
            <person name="Labutti K."/>
            <person name="Lindquist E."/>
            <person name="Lipzen A."/>
            <person name="Khouja H.-R."/>
            <person name="Murat C."/>
            <person name="Ohm R."/>
            <person name="Olson A."/>
            <person name="Spatafora J."/>
            <person name="Veneault-Fourrey C."/>
            <person name="Henrissat B."/>
            <person name="Grigoriev I."/>
            <person name="Martin F."/>
            <person name="Perotto S."/>
        </authorList>
    </citation>
    <scope>NUCLEOTIDE SEQUENCE [LARGE SCALE GENOMIC DNA]</scope>
    <source>
        <strain evidence="3 4">E</strain>
    </source>
</reference>
<dbReference type="OrthoDB" id="3918601at2759"/>
<dbReference type="Proteomes" id="UP000235371">
    <property type="component" value="Unassembled WGS sequence"/>
</dbReference>
<dbReference type="InParanoid" id="A0A2J6T963"/>
<keyword evidence="1" id="KW-0472">Membrane</keyword>